<reference evidence="1 2" key="1">
    <citation type="submission" date="2020-07" db="EMBL/GenBank/DDBJ databases">
        <title>Sequencing the genomes of 1000 actinobacteria strains.</title>
        <authorList>
            <person name="Klenk H.-P."/>
        </authorList>
    </citation>
    <scope>NUCLEOTIDE SEQUENCE [LARGE SCALE GENOMIC DNA]</scope>
    <source>
        <strain evidence="1 2">DSM 19970</strain>
    </source>
</reference>
<evidence type="ECO:0000313" key="2">
    <source>
        <dbReference type="Proteomes" id="UP000547973"/>
    </source>
</evidence>
<keyword evidence="2" id="KW-1185">Reference proteome</keyword>
<accession>A0A7Y9ZCB7</accession>
<dbReference type="AlphaFoldDB" id="A0A7Y9ZCB7"/>
<organism evidence="1 2">
    <name type="scientific">Demequina lutea</name>
    <dbReference type="NCBI Taxonomy" id="431489"/>
    <lineage>
        <taxon>Bacteria</taxon>
        <taxon>Bacillati</taxon>
        <taxon>Actinomycetota</taxon>
        <taxon>Actinomycetes</taxon>
        <taxon>Micrococcales</taxon>
        <taxon>Demequinaceae</taxon>
        <taxon>Demequina</taxon>
    </lineage>
</organism>
<comment type="caution">
    <text evidence="1">The sequence shown here is derived from an EMBL/GenBank/DDBJ whole genome shotgun (WGS) entry which is preliminary data.</text>
</comment>
<dbReference type="RefSeq" id="WP_062075234.1">
    <property type="nucleotide sequence ID" value="NZ_BBRC01000006.1"/>
</dbReference>
<dbReference type="Proteomes" id="UP000547973">
    <property type="component" value="Unassembled WGS sequence"/>
</dbReference>
<protein>
    <recommendedName>
        <fullName evidence="3">Zinc-ribbon domain-containing protein</fullName>
    </recommendedName>
</protein>
<proteinExistence type="predicted"/>
<gene>
    <name evidence="1" type="ORF">BKA03_002921</name>
</gene>
<name>A0A7Y9ZCB7_9MICO</name>
<sequence length="176" mass="19768">MDDVEDFFNSTVGYTPAEWKPKASSVGTFDTSRRPLALERWDTDANDGIDLSQVPTSLSTVAWFWRCPEGHRWRETLSSVSKRGAWKRYDISSAACRRCVLIAHGPRCPEGHLVDRVDHLNEPIASHLCRQCDPDAFDTRGGDQAKVRAADKLTRDVWRTATDPRHVAMTGRDLGG</sequence>
<dbReference type="EMBL" id="JACBZO010000001">
    <property type="protein sequence ID" value="NYI42802.1"/>
    <property type="molecule type" value="Genomic_DNA"/>
</dbReference>
<evidence type="ECO:0000313" key="1">
    <source>
        <dbReference type="EMBL" id="NYI42802.1"/>
    </source>
</evidence>
<evidence type="ECO:0008006" key="3">
    <source>
        <dbReference type="Google" id="ProtNLM"/>
    </source>
</evidence>